<dbReference type="InterPro" id="IPR043716">
    <property type="entry name" value="DUF5657"/>
</dbReference>
<dbReference type="AlphaFoldDB" id="A0A2H0W9A1"/>
<evidence type="ECO:0000313" key="3">
    <source>
        <dbReference type="Proteomes" id="UP000230093"/>
    </source>
</evidence>
<evidence type="ECO:0000313" key="2">
    <source>
        <dbReference type="EMBL" id="PIS09236.1"/>
    </source>
</evidence>
<reference evidence="3" key="1">
    <citation type="submission" date="2017-09" db="EMBL/GenBank/DDBJ databases">
        <title>Depth-based differentiation of microbial function through sediment-hosted aquifers and enrichment of novel symbionts in the deep terrestrial subsurface.</title>
        <authorList>
            <person name="Probst A.J."/>
            <person name="Ladd B."/>
            <person name="Jarett J.K."/>
            <person name="Geller-Mcgrath D.E."/>
            <person name="Sieber C.M.K."/>
            <person name="Emerson J.B."/>
            <person name="Anantharaman K."/>
            <person name="Thomas B.C."/>
            <person name="Malmstrom R."/>
            <person name="Stieglmeier M."/>
            <person name="Klingl A."/>
            <person name="Woyke T."/>
            <person name="Ryan C.M."/>
            <person name="Banfield J.F."/>
        </authorList>
    </citation>
    <scope>NUCLEOTIDE SEQUENCE [LARGE SCALE GENOMIC DNA]</scope>
</reference>
<dbReference type="EMBL" id="PEZT01000015">
    <property type="protein sequence ID" value="PIS09236.1"/>
    <property type="molecule type" value="Genomic_DNA"/>
</dbReference>
<name>A0A2H0W9A1_9BACT</name>
<evidence type="ECO:0000256" key="1">
    <source>
        <dbReference type="SAM" id="Phobius"/>
    </source>
</evidence>
<gene>
    <name evidence="2" type="ORF">COT75_02620</name>
</gene>
<feature type="transmembrane region" description="Helical" evidence="1">
    <location>
        <begin position="20"/>
        <end position="41"/>
    </location>
</feature>
<comment type="caution">
    <text evidence="2">The sequence shown here is derived from an EMBL/GenBank/DDBJ whole genome shotgun (WGS) entry which is preliminary data.</text>
</comment>
<organism evidence="2 3">
    <name type="scientific">Candidatus Beckwithbacteria bacterium CG10_big_fil_rev_8_21_14_0_10_34_10</name>
    <dbReference type="NCBI Taxonomy" id="1974495"/>
    <lineage>
        <taxon>Bacteria</taxon>
        <taxon>Candidatus Beckwithiibacteriota</taxon>
    </lineage>
</organism>
<sequence length="82" mass="9265">MTPIEILLDKVLTINILNVWLIAKIFVLLALGVYIAFAFMVAKEVKLMTKTLIGVFNLPIKILSYIHLVLTIIIFLLALKIL</sequence>
<feature type="transmembrane region" description="Helical" evidence="1">
    <location>
        <begin position="62"/>
        <end position="81"/>
    </location>
</feature>
<dbReference type="Proteomes" id="UP000230093">
    <property type="component" value="Unassembled WGS sequence"/>
</dbReference>
<dbReference type="Pfam" id="PF18901">
    <property type="entry name" value="DUF5657"/>
    <property type="match status" value="1"/>
</dbReference>
<keyword evidence="1" id="KW-0812">Transmembrane</keyword>
<proteinExistence type="predicted"/>
<protein>
    <submittedName>
        <fullName evidence="2">Uncharacterized protein</fullName>
    </submittedName>
</protein>
<keyword evidence="1" id="KW-1133">Transmembrane helix</keyword>
<accession>A0A2H0W9A1</accession>
<keyword evidence="1" id="KW-0472">Membrane</keyword>